<keyword evidence="1" id="KW-0808">Transferase</keyword>
<dbReference type="EMBL" id="AP017312">
    <property type="protein sequence ID" value="BAU27846.1"/>
    <property type="molecule type" value="Genomic_DNA"/>
</dbReference>
<dbReference type="PANTHER" id="PTHR13355:SF11">
    <property type="entry name" value="GLUCOSAMINE 6-PHOSPHATE N-ACETYLTRANSFERASE"/>
    <property type="match status" value="1"/>
</dbReference>
<dbReference type="Pfam" id="PF13673">
    <property type="entry name" value="Acetyltransf_10"/>
    <property type="match status" value="1"/>
</dbReference>
<dbReference type="PANTHER" id="PTHR13355">
    <property type="entry name" value="GLUCOSAMINE 6-PHOSPHATE N-ACETYLTRANSFERASE"/>
    <property type="match status" value="1"/>
</dbReference>
<dbReference type="RefSeq" id="WP_096467703.1">
    <property type="nucleotide sequence ID" value="NZ_AP017312.1"/>
</dbReference>
<dbReference type="InterPro" id="IPR016181">
    <property type="entry name" value="Acyl_CoA_acyltransferase"/>
</dbReference>
<dbReference type="InterPro" id="IPR039143">
    <property type="entry name" value="GNPNAT1-like"/>
</dbReference>
<reference evidence="1 2" key="1">
    <citation type="submission" date="2015-12" db="EMBL/GenBank/DDBJ databases">
        <title>Genome sequence of Aneurinibacillus soli.</title>
        <authorList>
            <person name="Lee J.S."/>
            <person name="Lee K.C."/>
            <person name="Kim K.K."/>
            <person name="Lee B.W."/>
        </authorList>
    </citation>
    <scope>NUCLEOTIDE SEQUENCE [LARGE SCALE GENOMIC DNA]</scope>
    <source>
        <strain evidence="1 2">CB4</strain>
    </source>
</reference>
<dbReference type="OrthoDB" id="9796171at2"/>
<evidence type="ECO:0000313" key="2">
    <source>
        <dbReference type="Proteomes" id="UP000217696"/>
    </source>
</evidence>
<name>A0A0U5B8G1_9BACL</name>
<sequence length="143" mass="16000">MEAKVITTEEQQKVAFDIRVRVFVEEQNVPLEEELDEFEAESTHFLLYKDGVPVGAGRFRIVDGVGKVERICVLPAHRSGGSGGVIMRAIEEYAVEQGMNKLKLHGQTHAEGFYHKLGYETVSDVFLEAGIPHVIMTKKLVVM</sequence>
<proteinExistence type="predicted"/>
<dbReference type="SUPFAM" id="SSF55729">
    <property type="entry name" value="Acyl-CoA N-acyltransferases (Nat)"/>
    <property type="match status" value="1"/>
</dbReference>
<keyword evidence="2" id="KW-1185">Reference proteome</keyword>
<dbReference type="GO" id="GO:0004343">
    <property type="term" value="F:glucosamine 6-phosphate N-acetyltransferase activity"/>
    <property type="evidence" value="ECO:0007669"/>
    <property type="project" value="TreeGrafter"/>
</dbReference>
<dbReference type="CDD" id="cd04301">
    <property type="entry name" value="NAT_SF"/>
    <property type="match status" value="1"/>
</dbReference>
<keyword evidence="1" id="KW-0012">Acyltransferase</keyword>
<accession>A0A0U5B8G1</accession>
<gene>
    <name evidence="1" type="primary">yjcF</name>
    <name evidence="1" type="ORF">CB4_02020</name>
</gene>
<dbReference type="KEGG" id="asoc:CB4_02020"/>
<dbReference type="Proteomes" id="UP000217696">
    <property type="component" value="Chromosome"/>
</dbReference>
<dbReference type="Gene3D" id="3.40.630.30">
    <property type="match status" value="1"/>
</dbReference>
<organism evidence="1 2">
    <name type="scientific">Aneurinibacillus soli</name>
    <dbReference type="NCBI Taxonomy" id="1500254"/>
    <lineage>
        <taxon>Bacteria</taxon>
        <taxon>Bacillati</taxon>
        <taxon>Bacillota</taxon>
        <taxon>Bacilli</taxon>
        <taxon>Bacillales</taxon>
        <taxon>Paenibacillaceae</taxon>
        <taxon>Aneurinibacillus group</taxon>
        <taxon>Aneurinibacillus</taxon>
    </lineage>
</organism>
<dbReference type="EC" id="2.3.1.-" evidence="1"/>
<protein>
    <submittedName>
        <fullName evidence="1">Putative N-acetyltransferase YjcF</fullName>
        <ecNumber evidence="1">2.3.1.-</ecNumber>
    </submittedName>
</protein>
<dbReference type="PROSITE" id="PS51186">
    <property type="entry name" value="GNAT"/>
    <property type="match status" value="1"/>
</dbReference>
<evidence type="ECO:0000313" key="1">
    <source>
        <dbReference type="EMBL" id="BAU27846.1"/>
    </source>
</evidence>
<dbReference type="AlphaFoldDB" id="A0A0U5B8G1"/>
<dbReference type="InterPro" id="IPR000182">
    <property type="entry name" value="GNAT_dom"/>
</dbReference>